<keyword evidence="2" id="KW-1185">Reference proteome</keyword>
<reference evidence="1 2" key="1">
    <citation type="submission" date="2020-09" db="EMBL/GenBank/DDBJ databases">
        <title>Methylomonas albis sp. nov. and Methylomonas fluvii sp. nov.: Two cold-adapted methanotrophs from the River Elbe and an amended description of Methylovulum psychrotolerans strain Eb1.</title>
        <authorList>
            <person name="Bussmann I.K."/>
            <person name="Klings K.-W."/>
            <person name="Warnstedt J."/>
            <person name="Hoppert M."/>
            <person name="Saborowski A."/>
            <person name="Horn F."/>
            <person name="Liebner S."/>
        </authorList>
    </citation>
    <scope>NUCLEOTIDE SEQUENCE [LARGE SCALE GENOMIC DNA]</scope>
    <source>
        <strain evidence="1 2">EbA</strain>
    </source>
</reference>
<protein>
    <submittedName>
        <fullName evidence="1">Uncharacterized protein</fullName>
    </submittedName>
</protein>
<organism evidence="1 2">
    <name type="scientific">Methylomonas albis</name>
    <dbReference type="NCBI Taxonomy" id="1854563"/>
    <lineage>
        <taxon>Bacteria</taxon>
        <taxon>Pseudomonadati</taxon>
        <taxon>Pseudomonadota</taxon>
        <taxon>Gammaproteobacteria</taxon>
        <taxon>Methylococcales</taxon>
        <taxon>Methylococcaceae</taxon>
        <taxon>Methylomonas</taxon>
    </lineage>
</organism>
<dbReference type="Proteomes" id="UP000652176">
    <property type="component" value="Unassembled WGS sequence"/>
</dbReference>
<evidence type="ECO:0000313" key="2">
    <source>
        <dbReference type="Proteomes" id="UP000652176"/>
    </source>
</evidence>
<gene>
    <name evidence="1" type="ORF">IE877_16715</name>
</gene>
<comment type="caution">
    <text evidence="1">The sequence shown here is derived from an EMBL/GenBank/DDBJ whole genome shotgun (WGS) entry which is preliminary data.</text>
</comment>
<dbReference type="EMBL" id="JACXSS010000001">
    <property type="protein sequence ID" value="MBD9357498.1"/>
    <property type="molecule type" value="Genomic_DNA"/>
</dbReference>
<sequence>MIVSERNLKQTCEFLVNEYRFGRSSYEEARKSFRGLSLLLVGHVEKKHIQAALDNIDAFKQSKAKKAVSHG</sequence>
<evidence type="ECO:0000313" key="1">
    <source>
        <dbReference type="EMBL" id="MBD9357498.1"/>
    </source>
</evidence>
<accession>A0ABR9D308</accession>
<name>A0ABR9D308_9GAMM</name>
<proteinExistence type="predicted"/>
<dbReference type="RefSeq" id="WP_192375773.1">
    <property type="nucleotide sequence ID" value="NZ_CAJHIV010000001.1"/>
</dbReference>